<dbReference type="Proteomes" id="UP001155483">
    <property type="component" value="Unassembled WGS sequence"/>
</dbReference>
<evidence type="ECO:0000313" key="3">
    <source>
        <dbReference type="Proteomes" id="UP001155483"/>
    </source>
</evidence>
<dbReference type="PANTHER" id="PTHR47623:SF1">
    <property type="entry name" value="OS09G0287300 PROTEIN"/>
    <property type="match status" value="1"/>
</dbReference>
<evidence type="ECO:0000313" key="2">
    <source>
        <dbReference type="EMBL" id="MCU7550724.1"/>
    </source>
</evidence>
<reference evidence="2" key="1">
    <citation type="submission" date="2022-09" db="EMBL/GenBank/DDBJ databases">
        <authorList>
            <person name="Yuan C."/>
            <person name="Ke Z."/>
        </authorList>
    </citation>
    <scope>NUCLEOTIDE SEQUENCE</scope>
    <source>
        <strain evidence="2">LB-8</strain>
    </source>
</reference>
<dbReference type="InterPro" id="IPR013078">
    <property type="entry name" value="His_Pase_superF_clade-1"/>
</dbReference>
<accession>A0A9X2XPF2</accession>
<dbReference type="PANTHER" id="PTHR47623">
    <property type="entry name" value="OS09G0287300 PROTEIN"/>
    <property type="match status" value="1"/>
</dbReference>
<dbReference type="EMBL" id="JAOTIF010000014">
    <property type="protein sequence ID" value="MCU7550724.1"/>
    <property type="molecule type" value="Genomic_DNA"/>
</dbReference>
<dbReference type="CDD" id="cd07067">
    <property type="entry name" value="HP_PGM_like"/>
    <property type="match status" value="1"/>
</dbReference>
<gene>
    <name evidence="2" type="ORF">OCK74_16520</name>
</gene>
<dbReference type="Gene3D" id="3.40.50.1240">
    <property type="entry name" value="Phosphoglycerate mutase-like"/>
    <property type="match status" value="1"/>
</dbReference>
<reference evidence="2" key="2">
    <citation type="submission" date="2023-04" db="EMBL/GenBank/DDBJ databases">
        <title>Paracnuella aquatica gen. nov., sp. nov., a member of the family Chitinophagaceae isolated from a hot spring.</title>
        <authorList>
            <person name="Wang C."/>
        </authorList>
    </citation>
    <scope>NUCLEOTIDE SEQUENCE</scope>
    <source>
        <strain evidence="2">LB-8</strain>
    </source>
</reference>
<feature type="binding site" evidence="1">
    <location>
        <begin position="8"/>
        <end position="15"/>
    </location>
    <ligand>
        <name>substrate</name>
    </ligand>
</feature>
<dbReference type="InterPro" id="IPR029033">
    <property type="entry name" value="His_PPase_superfam"/>
</dbReference>
<dbReference type="SUPFAM" id="SSF53254">
    <property type="entry name" value="Phosphoglycerate mutase-like"/>
    <property type="match status" value="1"/>
</dbReference>
<evidence type="ECO:0000256" key="1">
    <source>
        <dbReference type="PIRSR" id="PIRSR613078-2"/>
    </source>
</evidence>
<keyword evidence="3" id="KW-1185">Reference proteome</keyword>
<sequence>MKTLLLVRHAKSNWNDPGIDDIDRPLNDRGKADAPIMAKRLKNKGIKIDTFISSPAKRAQRTARFFAEEYGLDKKDIVIADKLYMATPSAFTEAIRDIKNKHDVAILFSHNPGITEFANTLSQVRIDDMPTCSIFAVTANTDTWADFEQSEKSFLFFDYPKNPMEA</sequence>
<dbReference type="RefSeq" id="WP_279298162.1">
    <property type="nucleotide sequence ID" value="NZ_JAOTIF010000014.1"/>
</dbReference>
<protein>
    <submittedName>
        <fullName evidence="2">Histidine phosphatase family protein</fullName>
    </submittedName>
</protein>
<feature type="binding site" evidence="1">
    <location>
        <position position="58"/>
    </location>
    <ligand>
        <name>substrate</name>
    </ligand>
</feature>
<organism evidence="2 3">
    <name type="scientific">Paraflavisolibacter caeni</name>
    <dbReference type="NCBI Taxonomy" id="2982496"/>
    <lineage>
        <taxon>Bacteria</taxon>
        <taxon>Pseudomonadati</taxon>
        <taxon>Bacteroidota</taxon>
        <taxon>Chitinophagia</taxon>
        <taxon>Chitinophagales</taxon>
        <taxon>Chitinophagaceae</taxon>
        <taxon>Paraflavisolibacter</taxon>
    </lineage>
</organism>
<proteinExistence type="predicted"/>
<dbReference type="Pfam" id="PF00300">
    <property type="entry name" value="His_Phos_1"/>
    <property type="match status" value="1"/>
</dbReference>
<name>A0A9X2XPF2_9BACT</name>
<dbReference type="SMART" id="SM00855">
    <property type="entry name" value="PGAM"/>
    <property type="match status" value="1"/>
</dbReference>
<comment type="caution">
    <text evidence="2">The sequence shown here is derived from an EMBL/GenBank/DDBJ whole genome shotgun (WGS) entry which is preliminary data.</text>
</comment>
<dbReference type="AlphaFoldDB" id="A0A9X2XPF2"/>